<dbReference type="RefSeq" id="WP_147658565.1">
    <property type="nucleotide sequence ID" value="NZ_JAFLVT010000008.1"/>
</dbReference>
<dbReference type="Proteomes" id="UP000664256">
    <property type="component" value="Unassembled WGS sequence"/>
</dbReference>
<proteinExistence type="predicted"/>
<protein>
    <submittedName>
        <fullName evidence="2">Helix-turn-helix domain-containing protein</fullName>
    </submittedName>
</protein>
<gene>
    <name evidence="2" type="ORF">JZO76_05865</name>
</gene>
<feature type="domain" description="HTH cro/C1-type" evidence="1">
    <location>
        <begin position="12"/>
        <end position="67"/>
    </location>
</feature>
<organism evidence="2 3">
    <name type="scientific">Candidatus Enterococcus myersii</name>
    <dbReference type="NCBI Taxonomy" id="2815322"/>
    <lineage>
        <taxon>Bacteria</taxon>
        <taxon>Bacillati</taxon>
        <taxon>Bacillota</taxon>
        <taxon>Bacilli</taxon>
        <taxon>Lactobacillales</taxon>
        <taxon>Enterococcaceae</taxon>
        <taxon>Enterococcus</taxon>
    </lineage>
</organism>
<dbReference type="PROSITE" id="PS50943">
    <property type="entry name" value="HTH_CROC1"/>
    <property type="match status" value="1"/>
</dbReference>
<name>A0ABS3H6K7_9ENTE</name>
<dbReference type="InterPro" id="IPR001387">
    <property type="entry name" value="Cro/C1-type_HTH"/>
</dbReference>
<dbReference type="InterPro" id="IPR010982">
    <property type="entry name" value="Lambda_DNA-bd_dom_sf"/>
</dbReference>
<sequence>MEIDKQAVGNRIRQIRQELKLSMEKFGKLIGDLPRSTVNNWERGINLPKTETLHQIAEVGHVTNEYLLYGDQENQYILEMLQKKAGKLDPKIEGLIVDEMKQAGLVSEKEMDRMIEFFITNLIPPTEQDQFTFQCIDEEKQLYLGSTNFGKEAQLYLQHDNQNHILHMMSFTFSNFSVDRLLVYLANQESYSYFGKHLPKKLVEKAILLYSINQSTGDVRIAPLVYSKETASYQYTEDNQYLLEQRYLYLPFVMEVEKERLLNAAYPSSK</sequence>
<dbReference type="CDD" id="cd00093">
    <property type="entry name" value="HTH_XRE"/>
    <property type="match status" value="1"/>
</dbReference>
<evidence type="ECO:0000259" key="1">
    <source>
        <dbReference type="PROSITE" id="PS50943"/>
    </source>
</evidence>
<comment type="caution">
    <text evidence="2">The sequence shown here is derived from an EMBL/GenBank/DDBJ whole genome shotgun (WGS) entry which is preliminary data.</text>
</comment>
<dbReference type="SUPFAM" id="SSF47413">
    <property type="entry name" value="lambda repressor-like DNA-binding domains"/>
    <property type="match status" value="1"/>
</dbReference>
<dbReference type="Gene3D" id="1.10.260.40">
    <property type="entry name" value="lambda repressor-like DNA-binding domains"/>
    <property type="match status" value="1"/>
</dbReference>
<accession>A0ABS3H6K7</accession>
<dbReference type="EMBL" id="JAFLVT010000008">
    <property type="protein sequence ID" value="MBO0449059.1"/>
    <property type="molecule type" value="Genomic_DNA"/>
</dbReference>
<evidence type="ECO:0000313" key="2">
    <source>
        <dbReference type="EMBL" id="MBO0449059.1"/>
    </source>
</evidence>
<dbReference type="SMART" id="SM00530">
    <property type="entry name" value="HTH_XRE"/>
    <property type="match status" value="1"/>
</dbReference>
<evidence type="ECO:0000313" key="3">
    <source>
        <dbReference type="Proteomes" id="UP000664256"/>
    </source>
</evidence>
<reference evidence="2 3" key="1">
    <citation type="submission" date="2021-03" db="EMBL/GenBank/DDBJ databases">
        <title>Enterococcal diversity collection.</title>
        <authorList>
            <person name="Gilmore M.S."/>
            <person name="Schwartzman J."/>
            <person name="Van Tyne D."/>
            <person name="Martin M."/>
            <person name="Earl A.M."/>
            <person name="Manson A.L."/>
            <person name="Straub T."/>
            <person name="Salamzade R."/>
            <person name="Saavedra J."/>
            <person name="Lebreton F."/>
            <person name="Prichula J."/>
            <person name="Schaufler K."/>
            <person name="Gaca A."/>
            <person name="Sgardioli B."/>
            <person name="Wagenaar J."/>
            <person name="Strong T."/>
        </authorList>
    </citation>
    <scope>NUCLEOTIDE SEQUENCE [LARGE SCALE GENOMIC DNA]</scope>
    <source>
        <strain evidence="2 3">MJM12</strain>
    </source>
</reference>
<dbReference type="Pfam" id="PF01381">
    <property type="entry name" value="HTH_3"/>
    <property type="match status" value="1"/>
</dbReference>
<keyword evidence="3" id="KW-1185">Reference proteome</keyword>